<proteinExistence type="predicted"/>
<dbReference type="WBParaSite" id="maker-E.canG7_contigs_1009-snap-gene-0.7-mRNA-1">
    <property type="protein sequence ID" value="maker-E.canG7_contigs_1009-snap-gene-0.7-mRNA-1"/>
    <property type="gene ID" value="EcG7_07837"/>
</dbReference>
<keyword evidence="1" id="KW-0812">Transmembrane</keyword>
<evidence type="ECO:0000313" key="3">
    <source>
        <dbReference type="WBParaSite" id="maker-E.canG7_contigs_1009-snap-gene-0.7-mRNA-1"/>
    </source>
</evidence>
<dbReference type="Proteomes" id="UP000887562">
    <property type="component" value="Unplaced"/>
</dbReference>
<keyword evidence="1" id="KW-1133">Transmembrane helix</keyword>
<dbReference type="AlphaFoldDB" id="A0A915EWX3"/>
<accession>A0A915EWX3</accession>
<feature type="transmembrane region" description="Helical" evidence="1">
    <location>
        <begin position="39"/>
        <end position="61"/>
    </location>
</feature>
<keyword evidence="1" id="KW-0472">Membrane</keyword>
<sequence length="128" mass="15024">MCTKRNTTIHFLSHTEKALAVKTLTSGFDHNRSWRPFEIRAYILLLALTLFVVAVSADALMQKLFFFRDGSSRDVVERIKERLECIYKFIQEDALLVPITNCIFFRFKSMMVTREQVKCVVPRHRKPP</sequence>
<evidence type="ECO:0000256" key="1">
    <source>
        <dbReference type="SAM" id="Phobius"/>
    </source>
</evidence>
<protein>
    <submittedName>
        <fullName evidence="3">Uncharacterized protein</fullName>
    </submittedName>
</protein>
<organism evidence="2 3">
    <name type="scientific">Echinococcus canadensis</name>
    <dbReference type="NCBI Taxonomy" id="519352"/>
    <lineage>
        <taxon>Eukaryota</taxon>
        <taxon>Metazoa</taxon>
        <taxon>Spiralia</taxon>
        <taxon>Lophotrochozoa</taxon>
        <taxon>Platyhelminthes</taxon>
        <taxon>Cestoda</taxon>
        <taxon>Eucestoda</taxon>
        <taxon>Cyclophyllidea</taxon>
        <taxon>Taeniidae</taxon>
        <taxon>Echinococcus</taxon>
        <taxon>Echinococcus canadensis group</taxon>
    </lineage>
</organism>
<evidence type="ECO:0000313" key="2">
    <source>
        <dbReference type="Proteomes" id="UP000887562"/>
    </source>
</evidence>
<name>A0A915EWX3_9CEST</name>
<reference evidence="3" key="1">
    <citation type="submission" date="2022-11" db="UniProtKB">
        <authorList>
            <consortium name="WormBaseParasite"/>
        </authorList>
    </citation>
    <scope>IDENTIFICATION</scope>
</reference>
<keyword evidence="2" id="KW-1185">Reference proteome</keyword>